<dbReference type="InterPro" id="IPR045053">
    <property type="entry name" value="MAN-like"/>
</dbReference>
<dbReference type="GO" id="GO:0000272">
    <property type="term" value="P:polysaccharide catabolic process"/>
    <property type="evidence" value="ECO:0007669"/>
    <property type="project" value="InterPro"/>
</dbReference>
<dbReference type="EC" id="3.2.1.78" evidence="3"/>
<dbReference type="PANTHER" id="PTHR31451:SF39">
    <property type="entry name" value="MANNAN ENDO-1,4-BETA-MANNOSIDASE 1"/>
    <property type="match status" value="1"/>
</dbReference>
<evidence type="ECO:0000259" key="9">
    <source>
        <dbReference type="Pfam" id="PF26410"/>
    </source>
</evidence>
<dbReference type="InterPro" id="IPR001547">
    <property type="entry name" value="Glyco_hydro_5"/>
</dbReference>
<accession>A0A1T4NXY3</accession>
<evidence type="ECO:0000256" key="6">
    <source>
        <dbReference type="ARBA" id="ARBA00022801"/>
    </source>
</evidence>
<reference evidence="11" key="1">
    <citation type="submission" date="2017-02" db="EMBL/GenBank/DDBJ databases">
        <authorList>
            <person name="Varghese N."/>
            <person name="Submissions S."/>
        </authorList>
    </citation>
    <scope>NUCLEOTIDE SEQUENCE [LARGE SCALE GENOMIC DNA]</scope>
    <source>
        <strain evidence="11">DSM 19608</strain>
    </source>
</reference>
<dbReference type="PANTHER" id="PTHR31451">
    <property type="match status" value="1"/>
</dbReference>
<feature type="domain" description="Glycoside hydrolase family 5" evidence="9">
    <location>
        <begin position="34"/>
        <end position="322"/>
    </location>
</feature>
<dbReference type="InterPro" id="IPR008979">
    <property type="entry name" value="Galactose-bd-like_sf"/>
</dbReference>
<dbReference type="OrthoDB" id="9801493at2"/>
<keyword evidence="6" id="KW-0378">Hydrolase</keyword>
<gene>
    <name evidence="10" type="ORF">SAMN02745782_01519</name>
</gene>
<evidence type="ECO:0000313" key="11">
    <source>
        <dbReference type="Proteomes" id="UP000190834"/>
    </source>
</evidence>
<keyword evidence="5" id="KW-0732">Signal</keyword>
<dbReference type="EMBL" id="FUXB01000006">
    <property type="protein sequence ID" value="SJZ84230.1"/>
    <property type="molecule type" value="Genomic_DNA"/>
</dbReference>
<dbReference type="AlphaFoldDB" id="A0A1T4NXY3"/>
<dbReference type="PROSITE" id="PS51257">
    <property type="entry name" value="PROKAR_LIPOPROTEIN"/>
    <property type="match status" value="1"/>
</dbReference>
<dbReference type="GO" id="GO:0005576">
    <property type="term" value="C:extracellular region"/>
    <property type="evidence" value="ECO:0007669"/>
    <property type="project" value="UniProtKB-SubCell"/>
</dbReference>
<dbReference type="GO" id="GO:0016985">
    <property type="term" value="F:mannan endo-1,4-beta-mannosidase activity"/>
    <property type="evidence" value="ECO:0007669"/>
    <property type="project" value="TreeGrafter"/>
</dbReference>
<dbReference type="Proteomes" id="UP000190834">
    <property type="component" value="Unassembled WGS sequence"/>
</dbReference>
<evidence type="ECO:0000259" key="8">
    <source>
        <dbReference type="Pfam" id="PF09212"/>
    </source>
</evidence>
<evidence type="ECO:0000313" key="10">
    <source>
        <dbReference type="EMBL" id="SJZ84230.1"/>
    </source>
</evidence>
<keyword evidence="11" id="KW-1185">Reference proteome</keyword>
<comment type="subcellular location">
    <subcellularLocation>
        <location evidence="2">Secreted</location>
    </subcellularLocation>
</comment>
<sequence>MKHIHYSLPLITLLTACSGVGNTTDTAIPLDGMQSFVVQQGSSLLLEGQPFRFAGTNNYYMHYRSHSMIDAVLDDAKAMGLNAIRVWGFMEGISHEHTMQAEPGVFTPPAGIHSALEKLDYTVAQAKARGIRVVIALTNNWGDFGGMQQYVDWFNGSHHDDFYTQPKIKQAYKAYIKHLVEHKNRYTGIANKDEPAIMTWELANEPRAQSDPSGELLYNWAKEMSDYVRELAPNQLIALGDEGFFKHKGETDWTYNGNEGVDWDRIISLPNISYGTFHLYPEHWGKHNSEQWGTQWIIDHAKAAQKANKPVVLEEYGIGRNEPQNRDFIYHKWTQTAYEQGLAGSMFWILTSFDPDQPDKLYPDYDGFRILNDGGSTATLLTNHSKQMRGLPYEQKDTVYLTYPVDGMKVSDSTFTVRSYPMSTSGNKVEKVQLRLPDSNTLLDMTDDDGDGYYEVDLHAADIGYGDKTLITIASFSQGERQTDRAKIEIDRPIKGYEVGTRYDFSDGTLQGWHKEGTWQASWKNPALQVSTDLGNPMLQLNLEWSGKHDWEELKLRNYGVENFGQHTKMRYTLYVPVNAGDKGGIRPYAALGDGWVKLDADKHRAAVNQLEKVQLNGKTYYKQVVEINLGDISKKLPDMFLCIVGDKLPLDGSVFIDDIEFLKPIYE</sequence>
<dbReference type="InterPro" id="IPR017853">
    <property type="entry name" value="GH"/>
</dbReference>
<evidence type="ECO:0000256" key="2">
    <source>
        <dbReference type="ARBA" id="ARBA00004613"/>
    </source>
</evidence>
<keyword evidence="4" id="KW-0964">Secreted</keyword>
<proteinExistence type="predicted"/>
<evidence type="ECO:0000256" key="3">
    <source>
        <dbReference type="ARBA" id="ARBA00012706"/>
    </source>
</evidence>
<dbReference type="Gene3D" id="2.60.120.260">
    <property type="entry name" value="Galactose-binding domain-like"/>
    <property type="match status" value="1"/>
</dbReference>
<dbReference type="RefSeq" id="WP_078925914.1">
    <property type="nucleotide sequence ID" value="NZ_FUXB01000006.1"/>
</dbReference>
<dbReference type="SUPFAM" id="SSF51445">
    <property type="entry name" value="(Trans)glycosidases"/>
    <property type="match status" value="1"/>
</dbReference>
<evidence type="ECO:0000256" key="7">
    <source>
        <dbReference type="ARBA" id="ARBA00023295"/>
    </source>
</evidence>
<protein>
    <recommendedName>
        <fullName evidence="3">mannan endo-1,4-beta-mannosidase</fullName>
        <ecNumber evidence="3">3.2.1.78</ecNumber>
    </recommendedName>
</protein>
<dbReference type="InterPro" id="IPR015295">
    <property type="entry name" value="CBM27"/>
</dbReference>
<evidence type="ECO:0000256" key="5">
    <source>
        <dbReference type="ARBA" id="ARBA00022729"/>
    </source>
</evidence>
<comment type="catalytic activity">
    <reaction evidence="1">
        <text>Random hydrolysis of (1-&gt;4)-beta-D-mannosidic linkages in mannans, galactomannans and glucomannans.</text>
        <dbReference type="EC" id="3.2.1.78"/>
    </reaction>
</comment>
<evidence type="ECO:0000256" key="1">
    <source>
        <dbReference type="ARBA" id="ARBA00001678"/>
    </source>
</evidence>
<dbReference type="STRING" id="1123491.SAMN02745782_01519"/>
<dbReference type="GeneID" id="70581762"/>
<feature type="domain" description="Carbohydrate binding module 27" evidence="8">
    <location>
        <begin position="497"/>
        <end position="664"/>
    </location>
</feature>
<dbReference type="SUPFAM" id="SSF49785">
    <property type="entry name" value="Galactose-binding domain-like"/>
    <property type="match status" value="1"/>
</dbReference>
<dbReference type="Pfam" id="PF09212">
    <property type="entry name" value="CBM27"/>
    <property type="match status" value="1"/>
</dbReference>
<evidence type="ECO:0000256" key="4">
    <source>
        <dbReference type="ARBA" id="ARBA00022525"/>
    </source>
</evidence>
<dbReference type="Pfam" id="PF26410">
    <property type="entry name" value="GH5_mannosidase"/>
    <property type="match status" value="1"/>
</dbReference>
<dbReference type="Gene3D" id="3.20.20.80">
    <property type="entry name" value="Glycosidases"/>
    <property type="match status" value="1"/>
</dbReference>
<name>A0A1T4NXY3_VIBCI</name>
<keyword evidence="7" id="KW-0326">Glycosidase</keyword>
<organism evidence="10 11">
    <name type="scientific">Vibrio cincinnatiensis DSM 19608</name>
    <dbReference type="NCBI Taxonomy" id="1123491"/>
    <lineage>
        <taxon>Bacteria</taxon>
        <taxon>Pseudomonadati</taxon>
        <taxon>Pseudomonadota</taxon>
        <taxon>Gammaproteobacteria</taxon>
        <taxon>Vibrionales</taxon>
        <taxon>Vibrionaceae</taxon>
        <taxon>Vibrio</taxon>
    </lineage>
</organism>